<dbReference type="EC" id="3.6.3.3" evidence="13"/>
<reference evidence="13 14" key="1">
    <citation type="submission" date="2014-07" db="EMBL/GenBank/DDBJ databases">
        <title>Methanogenic archaea and the global carbon cycle.</title>
        <authorList>
            <person name="Henriksen J.R."/>
            <person name="Luke J."/>
            <person name="Reinhart S."/>
            <person name="Benedict M.N."/>
            <person name="Youngblut N.D."/>
            <person name="Metcalf M.E."/>
            <person name="Whitaker R.J."/>
            <person name="Metcalf W.W."/>
        </authorList>
    </citation>
    <scope>NUCLEOTIDE SEQUENCE [LARGE SCALE GENOMIC DNA]</scope>
    <source>
        <strain evidence="13 14">HB-1</strain>
    </source>
</reference>
<dbReference type="GO" id="GO:0005507">
    <property type="term" value="F:copper ion binding"/>
    <property type="evidence" value="ECO:0007669"/>
    <property type="project" value="TreeGrafter"/>
</dbReference>
<dbReference type="PANTHER" id="PTHR43520">
    <property type="entry name" value="ATP7, ISOFORM B"/>
    <property type="match status" value="1"/>
</dbReference>
<dbReference type="SUPFAM" id="SSF56784">
    <property type="entry name" value="HAD-like"/>
    <property type="match status" value="1"/>
</dbReference>
<evidence type="ECO:0000256" key="3">
    <source>
        <dbReference type="ARBA" id="ARBA00022475"/>
    </source>
</evidence>
<keyword evidence="6" id="KW-0547">Nucleotide-binding</keyword>
<evidence type="ECO:0000256" key="4">
    <source>
        <dbReference type="ARBA" id="ARBA00022692"/>
    </source>
</evidence>
<dbReference type="InterPro" id="IPR027256">
    <property type="entry name" value="P-typ_ATPase_IB"/>
</dbReference>
<comment type="similarity">
    <text evidence="2">Belongs to the cation transport ATPase (P-type) (TC 3.A.3) family. Type IB subfamily.</text>
</comment>
<evidence type="ECO:0000256" key="10">
    <source>
        <dbReference type="ARBA" id="ARBA00023136"/>
    </source>
</evidence>
<dbReference type="PANTHER" id="PTHR43520:SF8">
    <property type="entry name" value="P-TYPE CU(+) TRANSPORTER"/>
    <property type="match status" value="1"/>
</dbReference>
<protein>
    <submittedName>
        <fullName evidence="13">Lead, cadmium, zinc and mercury transporting ATPase</fullName>
        <ecNumber evidence="13">3.6.3.3</ecNumber>
        <ecNumber evidence="13">3.6.3.4</ecNumber>
        <ecNumber evidence="13">3.6.3.5</ecNumber>
    </submittedName>
</protein>
<keyword evidence="5" id="KW-0479">Metal-binding</keyword>
<dbReference type="EMBL" id="CP009516">
    <property type="protein sequence ID" value="AKB79495.1"/>
    <property type="molecule type" value="Genomic_DNA"/>
</dbReference>
<dbReference type="InterPro" id="IPR036412">
    <property type="entry name" value="HAD-like_sf"/>
</dbReference>
<feature type="transmembrane region" description="Helical" evidence="11">
    <location>
        <begin position="566"/>
        <end position="585"/>
    </location>
</feature>
<dbReference type="HOGENOM" id="CLU_001771_11_2_2"/>
<keyword evidence="4 11" id="KW-0812">Transmembrane</keyword>
<dbReference type="InterPro" id="IPR018303">
    <property type="entry name" value="ATPase_P-typ_P_site"/>
</dbReference>
<dbReference type="PROSITE" id="PS00154">
    <property type="entry name" value="ATPASE_E1_E2"/>
    <property type="match status" value="1"/>
</dbReference>
<dbReference type="Proteomes" id="UP000033101">
    <property type="component" value="Chromosome"/>
</dbReference>
<name>A0A0E3WUM8_9EURY</name>
<evidence type="ECO:0000313" key="14">
    <source>
        <dbReference type="Proteomes" id="UP000033101"/>
    </source>
</evidence>
<evidence type="ECO:0000256" key="2">
    <source>
        <dbReference type="ARBA" id="ARBA00006024"/>
    </source>
</evidence>
<keyword evidence="13" id="KW-0378">Hydrolase</keyword>
<dbReference type="SUPFAM" id="SSF81665">
    <property type="entry name" value="Calcium ATPase, transmembrane domain M"/>
    <property type="match status" value="1"/>
</dbReference>
<dbReference type="NCBIfam" id="TIGR01511">
    <property type="entry name" value="ATPase-IB1_Cu"/>
    <property type="match status" value="1"/>
</dbReference>
<dbReference type="InterPro" id="IPR023298">
    <property type="entry name" value="ATPase_P-typ_TM_dom_sf"/>
</dbReference>
<dbReference type="NCBIfam" id="TIGR01525">
    <property type="entry name" value="ATPase-IB_hvy"/>
    <property type="match status" value="1"/>
</dbReference>
<dbReference type="InterPro" id="IPR059000">
    <property type="entry name" value="ATPase_P-type_domA"/>
</dbReference>
<dbReference type="GO" id="GO:0055070">
    <property type="term" value="P:copper ion homeostasis"/>
    <property type="evidence" value="ECO:0007669"/>
    <property type="project" value="TreeGrafter"/>
</dbReference>
<feature type="transmembrane region" description="Helical" evidence="11">
    <location>
        <begin position="223"/>
        <end position="249"/>
    </location>
</feature>
<dbReference type="KEGG" id="mhor:MSHOH_3012"/>
<keyword evidence="10 11" id="KW-0472">Membrane</keyword>
<keyword evidence="14" id="KW-1185">Reference proteome</keyword>
<evidence type="ECO:0000256" key="9">
    <source>
        <dbReference type="ARBA" id="ARBA00022989"/>
    </source>
</evidence>
<organism evidence="13 14">
    <name type="scientific">Methanosarcina horonobensis HB-1 = JCM 15518</name>
    <dbReference type="NCBI Taxonomy" id="1434110"/>
    <lineage>
        <taxon>Archaea</taxon>
        <taxon>Methanobacteriati</taxon>
        <taxon>Methanobacteriota</taxon>
        <taxon>Stenosarchaea group</taxon>
        <taxon>Methanomicrobia</taxon>
        <taxon>Methanosarcinales</taxon>
        <taxon>Methanosarcinaceae</taxon>
        <taxon>Methanosarcina</taxon>
    </lineage>
</organism>
<dbReference type="STRING" id="1434110.MSHOH_3012"/>
<feature type="transmembrane region" description="Helical" evidence="11">
    <location>
        <begin position="44"/>
        <end position="61"/>
    </location>
</feature>
<evidence type="ECO:0000313" key="13">
    <source>
        <dbReference type="EMBL" id="AKB79495.1"/>
    </source>
</evidence>
<evidence type="ECO:0000256" key="6">
    <source>
        <dbReference type="ARBA" id="ARBA00022741"/>
    </source>
</evidence>
<sequence length="591" mass="62387">MFYVDAMHAIKNRIPNLAVLVTISVLSAYVFSVGATFFFKAETFYEAATVLMVFILGGHWLDLRARGSASSAIRALLELSPSMAKVIRDGKEMEISTAEVKVGDTVVVRPGDKIPVDGIVIEGESSVNEAMVTGESVPVHKISGSEVIGATINQTGSFKFKATKVGADTALAQIVQLVAAAQASKPPAQVLADRAAIWLTVAAIIFGPLTFIIWYFFANASLVFAFTLAVTVVVIACPDALGLATPMAIQVATTMTAQRGILFKSAVALEDSARLQAVIFDKTGTLTKGEPEATDVVTAPEVTESELIMIAASVEQGSEHPIAKAILQKAKGTAPLTASSFEAVTGQGIKAQVEGSTILMGNLSLMEDQKIAMGGIKTKAEELGKQGKTVIYISKDGRLVGLIAVADAPRPTSRETVQQLKALGIESIMLTGDNWATARRITTDLGIEKVFAEVRPDQKVDKVKEIQQEGKLVAMVGDGINDAPALVQADVGIAIGAGTDVALESADVVLMHSDPLDVIKVIAISKATRRKMIENLWYAAGYNLIAFPIAGGALYPSIGLLLRPEIAALTMAGSTLLVTINALLLNRTELD</sequence>
<dbReference type="PRINTS" id="PR00119">
    <property type="entry name" value="CATATPASE"/>
</dbReference>
<dbReference type="GO" id="GO:0005886">
    <property type="term" value="C:plasma membrane"/>
    <property type="evidence" value="ECO:0007669"/>
    <property type="project" value="UniProtKB-SubCell"/>
</dbReference>
<dbReference type="Gene3D" id="3.40.1110.10">
    <property type="entry name" value="Calcium-transporting ATPase, cytoplasmic domain N"/>
    <property type="match status" value="1"/>
</dbReference>
<feature type="transmembrane region" description="Helical" evidence="11">
    <location>
        <begin position="195"/>
        <end position="217"/>
    </location>
</feature>
<feature type="domain" description="P-type ATPase A" evidence="12">
    <location>
        <begin position="78"/>
        <end position="178"/>
    </location>
</feature>
<dbReference type="CDD" id="cd02094">
    <property type="entry name" value="P-type_ATPase_Cu-like"/>
    <property type="match status" value="1"/>
</dbReference>
<dbReference type="PRINTS" id="PR00943">
    <property type="entry name" value="CUATPASE"/>
</dbReference>
<evidence type="ECO:0000256" key="1">
    <source>
        <dbReference type="ARBA" id="ARBA00004651"/>
    </source>
</evidence>
<keyword evidence="7" id="KW-0067">ATP-binding</keyword>
<dbReference type="InterPro" id="IPR044492">
    <property type="entry name" value="P_typ_ATPase_HD_dom"/>
</dbReference>
<dbReference type="SFLD" id="SFLDF00027">
    <property type="entry name" value="p-type_atpase"/>
    <property type="match status" value="1"/>
</dbReference>
<keyword evidence="3" id="KW-1003">Cell membrane</keyword>
<dbReference type="InterPro" id="IPR023214">
    <property type="entry name" value="HAD_sf"/>
</dbReference>
<comment type="subcellular location">
    <subcellularLocation>
        <location evidence="1">Cell membrane</location>
        <topology evidence="1">Multi-pass membrane protein</topology>
    </subcellularLocation>
</comment>
<proteinExistence type="inferred from homology"/>
<dbReference type="InterPro" id="IPR023299">
    <property type="entry name" value="ATPase_P-typ_cyto_dom_N"/>
</dbReference>
<dbReference type="SUPFAM" id="SSF81653">
    <property type="entry name" value="Calcium ATPase, transduction domain A"/>
    <property type="match status" value="1"/>
</dbReference>
<dbReference type="NCBIfam" id="TIGR01494">
    <property type="entry name" value="ATPase_P-type"/>
    <property type="match status" value="1"/>
</dbReference>
<evidence type="ECO:0000256" key="11">
    <source>
        <dbReference type="SAM" id="Phobius"/>
    </source>
</evidence>
<dbReference type="Gene3D" id="2.70.150.10">
    <property type="entry name" value="Calcium-transporting ATPase, cytoplasmic transduction domain A"/>
    <property type="match status" value="1"/>
</dbReference>
<evidence type="ECO:0000259" key="12">
    <source>
        <dbReference type="Pfam" id="PF00122"/>
    </source>
</evidence>
<dbReference type="GO" id="GO:0005524">
    <property type="term" value="F:ATP binding"/>
    <property type="evidence" value="ECO:0007669"/>
    <property type="project" value="UniProtKB-KW"/>
</dbReference>
<dbReference type="AlphaFoldDB" id="A0A0E3WUM8"/>
<gene>
    <name evidence="13" type="ORF">MSHOH_3012</name>
</gene>
<dbReference type="Gene3D" id="3.40.50.1000">
    <property type="entry name" value="HAD superfamily/HAD-like"/>
    <property type="match status" value="1"/>
</dbReference>
<evidence type="ECO:0000256" key="7">
    <source>
        <dbReference type="ARBA" id="ARBA00022840"/>
    </source>
</evidence>
<evidence type="ECO:0000256" key="8">
    <source>
        <dbReference type="ARBA" id="ARBA00022967"/>
    </source>
</evidence>
<dbReference type="Pfam" id="PF00122">
    <property type="entry name" value="E1-E2_ATPase"/>
    <property type="match status" value="1"/>
</dbReference>
<feature type="transmembrane region" description="Helical" evidence="11">
    <location>
        <begin position="536"/>
        <end position="554"/>
    </location>
</feature>
<dbReference type="SFLD" id="SFLDG00002">
    <property type="entry name" value="C1.7:_P-type_atpase_like"/>
    <property type="match status" value="1"/>
</dbReference>
<dbReference type="FunFam" id="2.70.150.10:FF:000020">
    <property type="entry name" value="Copper-exporting P-type ATPase A"/>
    <property type="match status" value="1"/>
</dbReference>
<dbReference type="PATRIC" id="fig|1434110.4.peg.3881"/>
<dbReference type="SFLD" id="SFLDS00003">
    <property type="entry name" value="Haloacid_Dehalogenase"/>
    <property type="match status" value="1"/>
</dbReference>
<dbReference type="InterPro" id="IPR001757">
    <property type="entry name" value="P_typ_ATPase"/>
</dbReference>
<dbReference type="InterPro" id="IPR008250">
    <property type="entry name" value="ATPase_P-typ_transduc_dom_A_sf"/>
</dbReference>
<accession>A0A0E3WUM8</accession>
<dbReference type="Pfam" id="PF00702">
    <property type="entry name" value="Hydrolase"/>
    <property type="match status" value="1"/>
</dbReference>
<dbReference type="GO" id="GO:0016887">
    <property type="term" value="F:ATP hydrolysis activity"/>
    <property type="evidence" value="ECO:0007669"/>
    <property type="project" value="InterPro"/>
</dbReference>
<dbReference type="GO" id="GO:0043682">
    <property type="term" value="F:P-type divalent copper transporter activity"/>
    <property type="evidence" value="ECO:0007669"/>
    <property type="project" value="TreeGrafter"/>
</dbReference>
<evidence type="ECO:0000256" key="5">
    <source>
        <dbReference type="ARBA" id="ARBA00022723"/>
    </source>
</evidence>
<keyword evidence="9 11" id="KW-1133">Transmembrane helix</keyword>
<keyword evidence="8" id="KW-1278">Translocase</keyword>
<dbReference type="EC" id="3.6.3.5" evidence="13"/>
<feature type="transmembrane region" description="Helical" evidence="11">
    <location>
        <begin position="17"/>
        <end position="38"/>
    </location>
</feature>
<dbReference type="EC" id="3.6.3.4" evidence="13"/>